<accession>A0ABR2SSY6</accession>
<evidence type="ECO:0000313" key="1">
    <source>
        <dbReference type="EMBL" id="KAK9028059.1"/>
    </source>
</evidence>
<dbReference type="PANTHER" id="PTHR33781:SF4">
    <property type="entry name" value="PROTEIN PHYTOCHROME KINASE SUBSTRATE 1"/>
    <property type="match status" value="1"/>
</dbReference>
<dbReference type="EMBL" id="JBBPBN010000012">
    <property type="protein sequence ID" value="KAK9028059.1"/>
    <property type="molecule type" value="Genomic_DNA"/>
</dbReference>
<comment type="caution">
    <text evidence="1">The sequence shown here is derived from an EMBL/GenBank/DDBJ whole genome shotgun (WGS) entry which is preliminary data.</text>
</comment>
<sequence length="504" mass="55146">MSKSTPTIVDRTTSSITQLKQQPGAFCLSQQIFCLNFDNSMAMITLTSNYNTNLSRTLPFEKNNSGLRDVSFSAFMDDAEENYVRNLSASSRGLSSNVTANQDEHHYPGLKKEEDGEIGVFGAEKYFNGGIHAESPRMTKRDTIAKRLGCVKDEGINIEPIKPVAHQGTPSVRSESSWNSQSALLQSVKRNPPGKKTSKVNGKSFLSGLAGCKCYCSGRKSIDIDEVQVGEISFKRPAAHGEEFQGKQTKTTTIMVSREVNKPVAQPWKKEDIFAFPATNSGVGIRPVKVSFQGDVDEIGRKSLEVFGSPVLGRRNKALNIERRLKMLSWDSSLKVEANENPKGNYNDAESDASSDLFEIESLTGKANPFLVKQASDATSGCATPTTCYAPSEASIEWSVVTASAADFSVISDYEELIRPPINLPSPMNTFSTTTRNDKEFRRRLSSGLLGCNSQKAVDVAGANEKAGFDPRVSHVSDSYIAATRFRGGTKLQRPRASHLLHIQ</sequence>
<gene>
    <name evidence="1" type="ORF">V6N11_067874</name>
</gene>
<dbReference type="InterPro" id="IPR039615">
    <property type="entry name" value="PKS"/>
</dbReference>
<organism evidence="1 2">
    <name type="scientific">Hibiscus sabdariffa</name>
    <name type="common">roselle</name>
    <dbReference type="NCBI Taxonomy" id="183260"/>
    <lineage>
        <taxon>Eukaryota</taxon>
        <taxon>Viridiplantae</taxon>
        <taxon>Streptophyta</taxon>
        <taxon>Embryophyta</taxon>
        <taxon>Tracheophyta</taxon>
        <taxon>Spermatophyta</taxon>
        <taxon>Magnoliopsida</taxon>
        <taxon>eudicotyledons</taxon>
        <taxon>Gunneridae</taxon>
        <taxon>Pentapetalae</taxon>
        <taxon>rosids</taxon>
        <taxon>malvids</taxon>
        <taxon>Malvales</taxon>
        <taxon>Malvaceae</taxon>
        <taxon>Malvoideae</taxon>
        <taxon>Hibiscus</taxon>
    </lineage>
</organism>
<keyword evidence="2" id="KW-1185">Reference proteome</keyword>
<protein>
    <recommendedName>
        <fullName evidence="3">Protein PHYTOCHROME KINASE SUBSTRATE 1-like</fullName>
    </recommendedName>
</protein>
<proteinExistence type="predicted"/>
<dbReference type="Proteomes" id="UP001396334">
    <property type="component" value="Unassembled WGS sequence"/>
</dbReference>
<evidence type="ECO:0000313" key="2">
    <source>
        <dbReference type="Proteomes" id="UP001396334"/>
    </source>
</evidence>
<dbReference type="PANTHER" id="PTHR33781">
    <property type="entry name" value="PROTEIN PHYTOCHROME KINASE SUBSTRATE 1-RELATED"/>
    <property type="match status" value="1"/>
</dbReference>
<reference evidence="1 2" key="1">
    <citation type="journal article" date="2024" name="G3 (Bethesda)">
        <title>Genome assembly of Hibiscus sabdariffa L. provides insights into metabolisms of medicinal natural products.</title>
        <authorList>
            <person name="Kim T."/>
        </authorList>
    </citation>
    <scope>NUCLEOTIDE SEQUENCE [LARGE SCALE GENOMIC DNA]</scope>
    <source>
        <strain evidence="1">TK-2024</strain>
        <tissue evidence="1">Old leaves</tissue>
    </source>
</reference>
<evidence type="ECO:0008006" key="3">
    <source>
        <dbReference type="Google" id="ProtNLM"/>
    </source>
</evidence>
<name>A0ABR2SSY6_9ROSI</name>